<dbReference type="Proteomes" id="UP000012112">
    <property type="component" value="Unassembled WGS sequence"/>
</dbReference>
<accession>M6V575</accession>
<dbReference type="AlphaFoldDB" id="M6V575"/>
<dbReference type="RefSeq" id="WP_002179643.1">
    <property type="nucleotide sequence ID" value="NZ_AKWD02000056.1"/>
</dbReference>
<gene>
    <name evidence="1" type="ORF">LEP1GSC172_1037</name>
</gene>
<dbReference type="OrthoDB" id="1319656at2"/>
<name>M6V575_9LEPT</name>
<dbReference type="EMBL" id="AKWD02000056">
    <property type="protein sequence ID" value="EMO52572.1"/>
    <property type="molecule type" value="Genomic_DNA"/>
</dbReference>
<comment type="caution">
    <text evidence="1">The sequence shown here is derived from an EMBL/GenBank/DDBJ whole genome shotgun (WGS) entry which is preliminary data.</text>
</comment>
<proteinExistence type="predicted"/>
<organism evidence="1 2">
    <name type="scientific">Leptospira noguchii</name>
    <dbReference type="NCBI Taxonomy" id="28182"/>
    <lineage>
        <taxon>Bacteria</taxon>
        <taxon>Pseudomonadati</taxon>
        <taxon>Spirochaetota</taxon>
        <taxon>Spirochaetia</taxon>
        <taxon>Leptospirales</taxon>
        <taxon>Leptospiraceae</taxon>
        <taxon>Leptospira</taxon>
    </lineage>
</organism>
<protein>
    <submittedName>
        <fullName evidence="1">Uncharacterized protein</fullName>
    </submittedName>
</protein>
<evidence type="ECO:0000313" key="2">
    <source>
        <dbReference type="Proteomes" id="UP000012112"/>
    </source>
</evidence>
<reference evidence="1 2" key="1">
    <citation type="submission" date="2013-01" db="EMBL/GenBank/DDBJ databases">
        <authorList>
            <person name="Harkins D.M."/>
            <person name="Durkin A.S."/>
            <person name="Brinkac L.M."/>
            <person name="Haft D.H."/>
            <person name="Selengut J.D."/>
            <person name="Sanka R."/>
            <person name="DePew J."/>
            <person name="Purushe J."/>
            <person name="Matthias M.A."/>
            <person name="Vinetz J.M."/>
            <person name="Sutton G.G."/>
            <person name="Nierman W.C."/>
            <person name="Fouts D.E."/>
        </authorList>
    </citation>
    <scope>NUCLEOTIDE SEQUENCE [LARGE SCALE GENOMIC DNA]</scope>
    <source>
        <strain evidence="1 2">HAI1536</strain>
    </source>
</reference>
<sequence>MESFKDEILFEIGELETKRNKDPMIVLKKIKAYDYGDLYHYKISKKYNPNWEDYNSFINDLYRKYLDAVFEILEKNDNSLKEEIKNFAFGFTNIKDNLYIILSRLADDESFSILLEESWKILEIKTDYYVDVVPILCLLKLYGIEKYKKQIRDFLLNSFEYAREYALKNRKYDYLRDNLNSDIYLVISQGIFSLNKGDREEYSDLLLNAYRFASAEERSYSMNQVSGYIALYLTAFSRIIEIDVLDKSIAITGKNYQENKFVFQTRYAKWYLEKNGSEALKFLKDCKFYDQLGYIAALFADLDYKDALPVLEEKMKAIKDPIVLEIFLEAITRLKSQTSMPESQNRMIWMFENVSATQRILGASSDSVFLKKAQEKANVEDQLWEADQE</sequence>
<evidence type="ECO:0000313" key="1">
    <source>
        <dbReference type="EMBL" id="EMO52572.1"/>
    </source>
</evidence>